<feature type="binding site" evidence="10">
    <location>
        <position position="81"/>
    </location>
    <ligand>
        <name>Mg(2+)</name>
        <dbReference type="ChEBI" id="CHEBI:18420"/>
    </ligand>
</feature>
<evidence type="ECO:0000256" key="7">
    <source>
        <dbReference type="ARBA" id="ARBA00047334"/>
    </source>
</evidence>
<dbReference type="GO" id="GO:0009228">
    <property type="term" value="P:thiamine biosynthetic process"/>
    <property type="evidence" value="ECO:0007669"/>
    <property type="project" value="UniProtKB-KW"/>
</dbReference>
<feature type="binding site" evidence="10">
    <location>
        <position position="119"/>
    </location>
    <ligand>
        <name>4-amino-2-methyl-5-(diphosphooxymethyl)pyrimidine</name>
        <dbReference type="ChEBI" id="CHEBI:57841"/>
    </ligand>
</feature>
<sequence length="237" mass="26119">MFPLYFITDPFFSTVRDNKHPPATQRDPHKSLLDAVRQAIEGGARLIQYRDKTGGRREMYETAKQLRKMTAEHGAVLIINDQIDLALAVKADGVHLGQEDLPLWIARKILGNEAIVGISTHTVEEAIHAESEGADYIGFGPIFQTQTKEDARAPVGLEAIAKVKRKVRIPIYAIGGIQRSHLSDLITAGTDGVAVISALAGDVRANVAEWLGIFKRFGKLDLDKTEERGYPTFTKGF</sequence>
<evidence type="ECO:0000256" key="5">
    <source>
        <dbReference type="ARBA" id="ARBA00022842"/>
    </source>
</evidence>
<evidence type="ECO:0000313" key="15">
    <source>
        <dbReference type="Proteomes" id="UP000534783"/>
    </source>
</evidence>
<evidence type="ECO:0000256" key="10">
    <source>
        <dbReference type="HAMAP-Rule" id="MF_00097"/>
    </source>
</evidence>
<dbReference type="PANTHER" id="PTHR20857:SF23">
    <property type="entry name" value="THIAMINE BIOSYNTHETIC BIFUNCTIONAL ENZYME"/>
    <property type="match status" value="1"/>
</dbReference>
<comment type="cofactor">
    <cofactor evidence="10">
        <name>Mg(2+)</name>
        <dbReference type="ChEBI" id="CHEBI:18420"/>
    </cofactor>
    <text evidence="10">Binds 1 Mg(2+) ion per subunit.</text>
</comment>
<dbReference type="Proteomes" id="UP000534783">
    <property type="component" value="Unassembled WGS sequence"/>
</dbReference>
<dbReference type="Gene3D" id="3.20.20.70">
    <property type="entry name" value="Aldolase class I"/>
    <property type="match status" value="1"/>
</dbReference>
<dbReference type="HAMAP" id="MF_00097">
    <property type="entry name" value="TMP_synthase"/>
    <property type="match status" value="1"/>
</dbReference>
<feature type="binding site" evidence="10">
    <location>
        <position position="176"/>
    </location>
    <ligand>
        <name>2-[(2R,5Z)-2-carboxy-4-methylthiazol-5(2H)-ylidene]ethyl phosphate</name>
        <dbReference type="ChEBI" id="CHEBI:62899"/>
    </ligand>
</feature>
<accession>A0A7X6DU37</accession>
<comment type="similarity">
    <text evidence="10 11">Belongs to the thiamine-phosphate synthase family.</text>
</comment>
<dbReference type="PANTHER" id="PTHR20857">
    <property type="entry name" value="THIAMINE-PHOSPHATE PYROPHOSPHORYLASE"/>
    <property type="match status" value="1"/>
</dbReference>
<keyword evidence="15" id="KW-1185">Reference proteome</keyword>
<evidence type="ECO:0000256" key="2">
    <source>
        <dbReference type="ARBA" id="ARBA00005165"/>
    </source>
</evidence>
<feature type="binding site" evidence="10">
    <location>
        <position position="148"/>
    </location>
    <ligand>
        <name>4-amino-2-methyl-5-(diphosphooxymethyl)pyrimidine</name>
        <dbReference type="ChEBI" id="CHEBI:57841"/>
    </ligand>
</feature>
<dbReference type="GO" id="GO:0004789">
    <property type="term" value="F:thiamine-phosphate diphosphorylase activity"/>
    <property type="evidence" value="ECO:0007669"/>
    <property type="project" value="UniProtKB-UniRule"/>
</dbReference>
<gene>
    <name evidence="10 14" type="primary">thiE</name>
    <name evidence="14" type="ORF">MNODULE_20750</name>
</gene>
<feature type="binding site" evidence="10">
    <location>
        <position position="100"/>
    </location>
    <ligand>
        <name>Mg(2+)</name>
        <dbReference type="ChEBI" id="CHEBI:18420"/>
    </ligand>
</feature>
<dbReference type="InterPro" id="IPR036206">
    <property type="entry name" value="ThiamineP_synth_sf"/>
</dbReference>
<dbReference type="CDD" id="cd00564">
    <property type="entry name" value="TMP_TenI"/>
    <property type="match status" value="1"/>
</dbReference>
<dbReference type="GO" id="GO:0009229">
    <property type="term" value="P:thiamine diphosphate biosynthetic process"/>
    <property type="evidence" value="ECO:0007669"/>
    <property type="project" value="UniProtKB-UniRule"/>
</dbReference>
<proteinExistence type="inferred from homology"/>
<dbReference type="GO" id="GO:0000287">
    <property type="term" value="F:magnesium ion binding"/>
    <property type="evidence" value="ECO:0007669"/>
    <property type="project" value="UniProtKB-UniRule"/>
</dbReference>
<feature type="binding site" evidence="10">
    <location>
        <begin position="196"/>
        <end position="197"/>
    </location>
    <ligand>
        <name>2-[(2R,5Z)-2-carboxy-4-methylthiazol-5(2H)-ylidene]ethyl phosphate</name>
        <dbReference type="ChEBI" id="CHEBI:62899"/>
    </ligand>
</feature>
<dbReference type="EMBL" id="VTOW01000005">
    <property type="protein sequence ID" value="NKE73189.1"/>
    <property type="molecule type" value="Genomic_DNA"/>
</dbReference>
<comment type="function">
    <text evidence="1 10">Condenses 4-methyl-5-(beta-hydroxyethyl)thiazole monophosphate (THZ-P) and 2-methyl-4-amino-5-hydroxymethyl pyrimidine pyrophosphate (HMP-PP) to form thiamine monophosphate (TMP).</text>
</comment>
<keyword evidence="6 10" id="KW-0784">Thiamine biosynthesis</keyword>
<dbReference type="InterPro" id="IPR022998">
    <property type="entry name" value="ThiamineP_synth_TenI"/>
</dbReference>
<evidence type="ECO:0000256" key="6">
    <source>
        <dbReference type="ARBA" id="ARBA00022977"/>
    </source>
</evidence>
<evidence type="ECO:0000259" key="13">
    <source>
        <dbReference type="Pfam" id="PF02581"/>
    </source>
</evidence>
<evidence type="ECO:0000256" key="11">
    <source>
        <dbReference type="RuleBase" id="RU003826"/>
    </source>
</evidence>
<comment type="pathway">
    <text evidence="2 10 12">Cofactor biosynthesis; thiamine diphosphate biosynthesis; thiamine phosphate from 4-amino-2-methyl-5-diphosphomethylpyrimidine and 4-methyl-5-(2-phosphoethyl)-thiazole: step 1/1.</text>
</comment>
<dbReference type="AlphaFoldDB" id="A0A7X6DU37"/>
<name>A0A7X6DU37_9BACT</name>
<feature type="domain" description="Thiamine phosphate synthase/TenI" evidence="13">
    <location>
        <begin position="26"/>
        <end position="199"/>
    </location>
</feature>
<feature type="binding site" evidence="10">
    <location>
        <begin position="48"/>
        <end position="52"/>
    </location>
    <ligand>
        <name>4-amino-2-methyl-5-(diphosphooxymethyl)pyrimidine</name>
        <dbReference type="ChEBI" id="CHEBI:57841"/>
    </ligand>
</feature>
<evidence type="ECO:0000256" key="3">
    <source>
        <dbReference type="ARBA" id="ARBA00022679"/>
    </source>
</evidence>
<dbReference type="Pfam" id="PF02581">
    <property type="entry name" value="TMP-TENI"/>
    <property type="match status" value="1"/>
</dbReference>
<evidence type="ECO:0000256" key="12">
    <source>
        <dbReference type="RuleBase" id="RU004253"/>
    </source>
</evidence>
<evidence type="ECO:0000256" key="1">
    <source>
        <dbReference type="ARBA" id="ARBA00003814"/>
    </source>
</evidence>
<protein>
    <recommendedName>
        <fullName evidence="10">Thiamine-phosphate synthase</fullName>
        <shortName evidence="10">TP synthase</shortName>
        <shortName evidence="10">TPS</shortName>
        <ecNumber evidence="10">2.5.1.3</ecNumber>
    </recommendedName>
    <alternativeName>
        <fullName evidence="10">Thiamine-phosphate pyrophosphorylase</fullName>
        <shortName evidence="10">TMP pyrophosphorylase</shortName>
        <shortName evidence="10">TMP-PPase</shortName>
    </alternativeName>
</protein>
<dbReference type="NCBIfam" id="TIGR00693">
    <property type="entry name" value="thiE"/>
    <property type="match status" value="1"/>
</dbReference>
<evidence type="ECO:0000256" key="9">
    <source>
        <dbReference type="ARBA" id="ARBA00047883"/>
    </source>
</evidence>
<dbReference type="FunFam" id="3.20.20.70:FF:000096">
    <property type="entry name" value="Thiamine-phosphate synthase"/>
    <property type="match status" value="1"/>
</dbReference>
<comment type="catalytic activity">
    <reaction evidence="8 10 11">
        <text>2-(2-carboxy-4-methylthiazol-5-yl)ethyl phosphate + 4-amino-2-methyl-5-(diphosphooxymethyl)pyrimidine + 2 H(+) = thiamine phosphate + CO2 + diphosphate</text>
        <dbReference type="Rhea" id="RHEA:47848"/>
        <dbReference type="ChEBI" id="CHEBI:15378"/>
        <dbReference type="ChEBI" id="CHEBI:16526"/>
        <dbReference type="ChEBI" id="CHEBI:33019"/>
        <dbReference type="ChEBI" id="CHEBI:37575"/>
        <dbReference type="ChEBI" id="CHEBI:57841"/>
        <dbReference type="ChEBI" id="CHEBI:62890"/>
        <dbReference type="EC" id="2.5.1.3"/>
    </reaction>
</comment>
<comment type="catalytic activity">
    <reaction evidence="9 10 11">
        <text>2-[(2R,5Z)-2-carboxy-4-methylthiazol-5(2H)-ylidene]ethyl phosphate + 4-amino-2-methyl-5-(diphosphooxymethyl)pyrimidine + 2 H(+) = thiamine phosphate + CO2 + diphosphate</text>
        <dbReference type="Rhea" id="RHEA:47844"/>
        <dbReference type="ChEBI" id="CHEBI:15378"/>
        <dbReference type="ChEBI" id="CHEBI:16526"/>
        <dbReference type="ChEBI" id="CHEBI:33019"/>
        <dbReference type="ChEBI" id="CHEBI:37575"/>
        <dbReference type="ChEBI" id="CHEBI:57841"/>
        <dbReference type="ChEBI" id="CHEBI:62899"/>
        <dbReference type="EC" id="2.5.1.3"/>
    </reaction>
</comment>
<dbReference type="RefSeq" id="WP_168063126.1">
    <property type="nucleotide sequence ID" value="NZ_VTOW01000005.1"/>
</dbReference>
<keyword evidence="5 10" id="KW-0460">Magnesium</keyword>
<keyword evidence="3 10" id="KW-0808">Transferase</keyword>
<feature type="binding site" evidence="10">
    <location>
        <position position="80"/>
    </location>
    <ligand>
        <name>4-amino-2-methyl-5-(diphosphooxymethyl)pyrimidine</name>
        <dbReference type="ChEBI" id="CHEBI:57841"/>
    </ligand>
</feature>
<dbReference type="SUPFAM" id="SSF51391">
    <property type="entry name" value="Thiamin phosphate synthase"/>
    <property type="match status" value="1"/>
</dbReference>
<dbReference type="UniPathway" id="UPA00060">
    <property type="reaction ID" value="UER00141"/>
</dbReference>
<reference evidence="14 15" key="1">
    <citation type="journal article" date="2020" name="Nature">
        <title>Bacterial chemolithoautotrophy via manganese oxidation.</title>
        <authorList>
            <person name="Yu H."/>
            <person name="Leadbetter J.R."/>
        </authorList>
    </citation>
    <scope>NUCLEOTIDE SEQUENCE [LARGE SCALE GENOMIC DNA]</scope>
    <source>
        <strain evidence="14 15">Mn-1</strain>
    </source>
</reference>
<keyword evidence="4 10" id="KW-0479">Metal-binding</keyword>
<organism evidence="14 15">
    <name type="scientific">Candidatus Manganitrophus noduliformans</name>
    <dbReference type="NCBI Taxonomy" id="2606439"/>
    <lineage>
        <taxon>Bacteria</taxon>
        <taxon>Pseudomonadati</taxon>
        <taxon>Nitrospirota</taxon>
        <taxon>Nitrospiria</taxon>
        <taxon>Candidatus Troglogloeales</taxon>
        <taxon>Candidatus Manganitrophaceae</taxon>
        <taxon>Candidatus Manganitrophus</taxon>
    </lineage>
</organism>
<evidence type="ECO:0000256" key="4">
    <source>
        <dbReference type="ARBA" id="ARBA00022723"/>
    </source>
</evidence>
<evidence type="ECO:0000256" key="8">
    <source>
        <dbReference type="ARBA" id="ARBA00047851"/>
    </source>
</evidence>
<dbReference type="InterPro" id="IPR034291">
    <property type="entry name" value="TMP_synthase"/>
</dbReference>
<evidence type="ECO:0000313" key="14">
    <source>
        <dbReference type="EMBL" id="NKE73189.1"/>
    </source>
</evidence>
<feature type="binding site" evidence="10">
    <location>
        <begin position="145"/>
        <end position="147"/>
    </location>
    <ligand>
        <name>2-[(2R,5Z)-2-carboxy-4-methylthiazol-5(2H)-ylidene]ethyl phosphate</name>
        <dbReference type="ChEBI" id="CHEBI:62899"/>
    </ligand>
</feature>
<dbReference type="GO" id="GO:0005737">
    <property type="term" value="C:cytoplasm"/>
    <property type="evidence" value="ECO:0007669"/>
    <property type="project" value="TreeGrafter"/>
</dbReference>
<dbReference type="EC" id="2.5.1.3" evidence="10"/>
<dbReference type="InterPro" id="IPR013785">
    <property type="entry name" value="Aldolase_TIM"/>
</dbReference>
<comment type="caution">
    <text evidence="14">The sequence shown here is derived from an EMBL/GenBank/DDBJ whole genome shotgun (WGS) entry which is preliminary data.</text>
</comment>
<comment type="catalytic activity">
    <reaction evidence="7 10 11">
        <text>4-methyl-5-(2-phosphooxyethyl)-thiazole + 4-amino-2-methyl-5-(diphosphooxymethyl)pyrimidine + H(+) = thiamine phosphate + diphosphate</text>
        <dbReference type="Rhea" id="RHEA:22328"/>
        <dbReference type="ChEBI" id="CHEBI:15378"/>
        <dbReference type="ChEBI" id="CHEBI:33019"/>
        <dbReference type="ChEBI" id="CHEBI:37575"/>
        <dbReference type="ChEBI" id="CHEBI:57841"/>
        <dbReference type="ChEBI" id="CHEBI:58296"/>
        <dbReference type="EC" id="2.5.1.3"/>
    </reaction>
</comment>